<dbReference type="FunFam" id="3.40.30.10:FF:000014">
    <property type="entry name" value="Tau class glutathione S-transferase"/>
    <property type="match status" value="1"/>
</dbReference>
<dbReference type="Pfam" id="PF00043">
    <property type="entry name" value="GST_C"/>
    <property type="match status" value="1"/>
</dbReference>
<evidence type="ECO:0000313" key="7">
    <source>
        <dbReference type="EMBL" id="RWR74777.1"/>
    </source>
</evidence>
<dbReference type="InterPro" id="IPR040079">
    <property type="entry name" value="Glutathione_S-Trfase"/>
</dbReference>
<dbReference type="SFLD" id="SFLDG01152">
    <property type="entry name" value="Main.3:_Omega-_and_Tau-like"/>
    <property type="match status" value="1"/>
</dbReference>
<dbReference type="Gene3D" id="3.40.30.10">
    <property type="entry name" value="Glutaredoxin"/>
    <property type="match status" value="1"/>
</dbReference>
<name>A0A3S3PXI1_9MAGN</name>
<dbReference type="PROSITE" id="PS50404">
    <property type="entry name" value="GST_NTER"/>
    <property type="match status" value="1"/>
</dbReference>
<dbReference type="GO" id="GO:0005737">
    <property type="term" value="C:cytoplasm"/>
    <property type="evidence" value="ECO:0007669"/>
    <property type="project" value="TreeGrafter"/>
</dbReference>
<evidence type="ECO:0000259" key="6">
    <source>
        <dbReference type="PROSITE" id="PS50405"/>
    </source>
</evidence>
<dbReference type="SFLD" id="SFLDS00019">
    <property type="entry name" value="Glutathione_Transferase_(cytos"/>
    <property type="match status" value="1"/>
</dbReference>
<dbReference type="OrthoDB" id="4951845at2759"/>
<comment type="catalytic activity">
    <reaction evidence="3">
        <text>RX + glutathione = an S-substituted glutathione + a halide anion + H(+)</text>
        <dbReference type="Rhea" id="RHEA:16437"/>
        <dbReference type="ChEBI" id="CHEBI:15378"/>
        <dbReference type="ChEBI" id="CHEBI:16042"/>
        <dbReference type="ChEBI" id="CHEBI:17792"/>
        <dbReference type="ChEBI" id="CHEBI:57925"/>
        <dbReference type="ChEBI" id="CHEBI:90779"/>
        <dbReference type="EC" id="2.5.1.18"/>
    </reaction>
</comment>
<dbReference type="InterPro" id="IPR010987">
    <property type="entry name" value="Glutathione-S-Trfase_C-like"/>
</dbReference>
<feature type="domain" description="GST N-terminal" evidence="5">
    <location>
        <begin position="2"/>
        <end position="81"/>
    </location>
</feature>
<dbReference type="Proteomes" id="UP000283530">
    <property type="component" value="Unassembled WGS sequence"/>
</dbReference>
<dbReference type="PANTHER" id="PTHR11260:SF676">
    <property type="entry name" value="GLUTATHIONE S-TRANSFERASE U8"/>
    <property type="match status" value="1"/>
</dbReference>
<comment type="similarity">
    <text evidence="4">Belongs to the GST superfamily.</text>
</comment>
<evidence type="ECO:0000313" key="8">
    <source>
        <dbReference type="Proteomes" id="UP000283530"/>
    </source>
</evidence>
<evidence type="ECO:0000259" key="5">
    <source>
        <dbReference type="PROSITE" id="PS50404"/>
    </source>
</evidence>
<feature type="domain" description="GST C-terminal" evidence="6">
    <location>
        <begin position="86"/>
        <end position="209"/>
    </location>
</feature>
<evidence type="ECO:0000256" key="1">
    <source>
        <dbReference type="ARBA" id="ARBA00012452"/>
    </source>
</evidence>
<dbReference type="InterPro" id="IPR045074">
    <property type="entry name" value="GST_C_Tau"/>
</dbReference>
<proteinExistence type="inferred from homology"/>
<evidence type="ECO:0000256" key="2">
    <source>
        <dbReference type="ARBA" id="ARBA00022679"/>
    </source>
</evidence>
<dbReference type="InterPro" id="IPR045073">
    <property type="entry name" value="Omega/Tau-like"/>
</dbReference>
<dbReference type="InterPro" id="IPR004046">
    <property type="entry name" value="GST_C"/>
</dbReference>
<dbReference type="GO" id="GO:0004364">
    <property type="term" value="F:glutathione transferase activity"/>
    <property type="evidence" value="ECO:0007669"/>
    <property type="project" value="UniProtKB-EC"/>
</dbReference>
<keyword evidence="2 7" id="KW-0808">Transferase</keyword>
<dbReference type="CDD" id="cd03185">
    <property type="entry name" value="GST_C_Tau"/>
    <property type="match status" value="1"/>
</dbReference>
<dbReference type="SFLD" id="SFLDG00358">
    <property type="entry name" value="Main_(cytGST)"/>
    <property type="match status" value="1"/>
</dbReference>
<dbReference type="STRING" id="337451.A0A3S3PXI1"/>
<dbReference type="Pfam" id="PF02798">
    <property type="entry name" value="GST_N"/>
    <property type="match status" value="1"/>
</dbReference>
<dbReference type="SUPFAM" id="SSF52833">
    <property type="entry name" value="Thioredoxin-like"/>
    <property type="match status" value="1"/>
</dbReference>
<gene>
    <name evidence="7" type="ORF">CKAN_00312000</name>
</gene>
<evidence type="ECO:0000256" key="4">
    <source>
        <dbReference type="RuleBase" id="RU003494"/>
    </source>
</evidence>
<dbReference type="CDD" id="cd03058">
    <property type="entry name" value="GST_N_Tau"/>
    <property type="match status" value="1"/>
</dbReference>
<dbReference type="AlphaFoldDB" id="A0A3S3PXI1"/>
<dbReference type="Gene3D" id="1.20.1050.10">
    <property type="match status" value="1"/>
</dbReference>
<dbReference type="InterPro" id="IPR036249">
    <property type="entry name" value="Thioredoxin-like_sf"/>
</dbReference>
<dbReference type="EC" id="2.5.1.18" evidence="1"/>
<protein>
    <recommendedName>
        <fullName evidence="1">glutathione transferase</fullName>
        <ecNumber evidence="1">2.5.1.18</ecNumber>
    </recommendedName>
</protein>
<dbReference type="FunFam" id="1.20.1050.10:FF:000012">
    <property type="entry name" value="Tau class glutathione S-transferase"/>
    <property type="match status" value="1"/>
</dbReference>
<dbReference type="InterPro" id="IPR004045">
    <property type="entry name" value="Glutathione_S-Trfase_N"/>
</dbReference>
<dbReference type="EMBL" id="QPKB01000001">
    <property type="protein sequence ID" value="RWR74777.1"/>
    <property type="molecule type" value="Genomic_DNA"/>
</dbReference>
<comment type="caution">
    <text evidence="7">The sequence shown here is derived from an EMBL/GenBank/DDBJ whole genome shotgun (WGS) entry which is preliminary data.</text>
</comment>
<evidence type="ECO:0000256" key="3">
    <source>
        <dbReference type="ARBA" id="ARBA00047960"/>
    </source>
</evidence>
<sequence>MEEVKLLGAFPSPYAYRVEWALLHKGIKYEYIEEDLKNKSPLLLKCNPVHKKVPVLLHGEKSITESLVILEYIDETWKEKPLLPQDPFERAKARFWAKFAEEKCASVMPFVFCSEGEEHKKAAEEAREVLKILEEELKGKEFFGGVSVGFVDLVLGWIPHWLPVMEGVSGVKLLDADTFPAIYAWAERFLKVPFIKEKLPPSDGMLVYFTNIWRGLLNK</sequence>
<dbReference type="GO" id="GO:0006749">
    <property type="term" value="P:glutathione metabolic process"/>
    <property type="evidence" value="ECO:0007669"/>
    <property type="project" value="InterPro"/>
</dbReference>
<dbReference type="SUPFAM" id="SSF47616">
    <property type="entry name" value="GST C-terminal domain-like"/>
    <property type="match status" value="1"/>
</dbReference>
<dbReference type="PANTHER" id="PTHR11260">
    <property type="entry name" value="GLUTATHIONE S-TRANSFERASE, GST, SUPERFAMILY, GST DOMAIN CONTAINING"/>
    <property type="match status" value="1"/>
</dbReference>
<organism evidence="7 8">
    <name type="scientific">Cinnamomum micranthum f. kanehirae</name>
    <dbReference type="NCBI Taxonomy" id="337451"/>
    <lineage>
        <taxon>Eukaryota</taxon>
        <taxon>Viridiplantae</taxon>
        <taxon>Streptophyta</taxon>
        <taxon>Embryophyta</taxon>
        <taxon>Tracheophyta</taxon>
        <taxon>Spermatophyta</taxon>
        <taxon>Magnoliopsida</taxon>
        <taxon>Magnoliidae</taxon>
        <taxon>Laurales</taxon>
        <taxon>Lauraceae</taxon>
        <taxon>Cinnamomum</taxon>
    </lineage>
</organism>
<dbReference type="PROSITE" id="PS50405">
    <property type="entry name" value="GST_CTER"/>
    <property type="match status" value="1"/>
</dbReference>
<accession>A0A3S3PXI1</accession>
<dbReference type="InterPro" id="IPR036282">
    <property type="entry name" value="Glutathione-S-Trfase_C_sf"/>
</dbReference>
<reference evidence="7 8" key="1">
    <citation type="journal article" date="2019" name="Nat. Plants">
        <title>Stout camphor tree genome fills gaps in understanding of flowering plant genome evolution.</title>
        <authorList>
            <person name="Chaw S.M."/>
            <person name="Liu Y.C."/>
            <person name="Wu Y.W."/>
            <person name="Wang H.Y."/>
            <person name="Lin C.I."/>
            <person name="Wu C.S."/>
            <person name="Ke H.M."/>
            <person name="Chang L.Y."/>
            <person name="Hsu C.Y."/>
            <person name="Yang H.T."/>
            <person name="Sudianto E."/>
            <person name="Hsu M.H."/>
            <person name="Wu K.P."/>
            <person name="Wang L.N."/>
            <person name="Leebens-Mack J.H."/>
            <person name="Tsai I.J."/>
        </authorList>
    </citation>
    <scope>NUCLEOTIDE SEQUENCE [LARGE SCALE GENOMIC DNA]</scope>
    <source>
        <strain evidence="8">cv. Chaw 1501</strain>
        <tissue evidence="7">Young leaves</tissue>
    </source>
</reference>
<keyword evidence="8" id="KW-1185">Reference proteome</keyword>